<organism evidence="2 3">
    <name type="scientific">Artemisia annua</name>
    <name type="common">Sweet wormwood</name>
    <dbReference type="NCBI Taxonomy" id="35608"/>
    <lineage>
        <taxon>Eukaryota</taxon>
        <taxon>Viridiplantae</taxon>
        <taxon>Streptophyta</taxon>
        <taxon>Embryophyta</taxon>
        <taxon>Tracheophyta</taxon>
        <taxon>Spermatophyta</taxon>
        <taxon>Magnoliopsida</taxon>
        <taxon>eudicotyledons</taxon>
        <taxon>Gunneridae</taxon>
        <taxon>Pentapetalae</taxon>
        <taxon>asterids</taxon>
        <taxon>campanulids</taxon>
        <taxon>Asterales</taxon>
        <taxon>Asteraceae</taxon>
        <taxon>Asteroideae</taxon>
        <taxon>Anthemideae</taxon>
        <taxon>Artemisiinae</taxon>
        <taxon>Artemisia</taxon>
    </lineage>
</organism>
<feature type="compositionally biased region" description="Basic residues" evidence="1">
    <location>
        <begin position="298"/>
        <end position="328"/>
    </location>
</feature>
<feature type="compositionally biased region" description="Polar residues" evidence="1">
    <location>
        <begin position="246"/>
        <end position="257"/>
    </location>
</feature>
<dbReference type="AlphaFoldDB" id="A0A2U1QDL9"/>
<accession>A0A2U1QDL9</accession>
<dbReference type="STRING" id="35608.A0A2U1QDL9"/>
<evidence type="ECO:0000313" key="2">
    <source>
        <dbReference type="EMBL" id="PWA96105.1"/>
    </source>
</evidence>
<comment type="caution">
    <text evidence="2">The sequence shown here is derived from an EMBL/GenBank/DDBJ whole genome shotgun (WGS) entry which is preliminary data.</text>
</comment>
<name>A0A2U1QDL9_ARTAN</name>
<reference evidence="2 3" key="1">
    <citation type="journal article" date="2018" name="Mol. Plant">
        <title>The genome of Artemisia annua provides insight into the evolution of Asteraceae family and artemisinin biosynthesis.</title>
        <authorList>
            <person name="Shen Q."/>
            <person name="Zhang L."/>
            <person name="Liao Z."/>
            <person name="Wang S."/>
            <person name="Yan T."/>
            <person name="Shi P."/>
            <person name="Liu M."/>
            <person name="Fu X."/>
            <person name="Pan Q."/>
            <person name="Wang Y."/>
            <person name="Lv Z."/>
            <person name="Lu X."/>
            <person name="Zhang F."/>
            <person name="Jiang W."/>
            <person name="Ma Y."/>
            <person name="Chen M."/>
            <person name="Hao X."/>
            <person name="Li L."/>
            <person name="Tang Y."/>
            <person name="Lv G."/>
            <person name="Zhou Y."/>
            <person name="Sun X."/>
            <person name="Brodelius P.E."/>
            <person name="Rose J.K.C."/>
            <person name="Tang K."/>
        </authorList>
    </citation>
    <scope>NUCLEOTIDE SEQUENCE [LARGE SCALE GENOMIC DNA]</scope>
    <source>
        <strain evidence="3">cv. Huhao1</strain>
        <tissue evidence="2">Leaf</tissue>
    </source>
</reference>
<keyword evidence="3" id="KW-1185">Reference proteome</keyword>
<dbReference type="Proteomes" id="UP000245207">
    <property type="component" value="Unassembled WGS sequence"/>
</dbReference>
<dbReference type="PANTHER" id="PTHR34952">
    <property type="entry name" value="OS05G0113500 PROTEIN"/>
    <property type="match status" value="1"/>
</dbReference>
<feature type="compositionally biased region" description="Basic and acidic residues" evidence="1">
    <location>
        <begin position="177"/>
        <end position="194"/>
    </location>
</feature>
<feature type="region of interest" description="Disordered" evidence="1">
    <location>
        <begin position="235"/>
        <end position="337"/>
    </location>
</feature>
<dbReference type="EMBL" id="PKPP01000198">
    <property type="protein sequence ID" value="PWA96105.1"/>
    <property type="molecule type" value="Genomic_DNA"/>
</dbReference>
<sequence>MMPSTLELYNMMTSLNRHRIKPPRLEKSDRRVMYQVNGNNRQPESIPDAFCHVNAAHITFVAKIGNCSRDLCQHVIRRSTVGWSSLNSFTNLVAAYYNFVRLSPFDVHAFHVGLTILLHFLCSYQLMQMDIDVSASIDVNKSTLESTNPDSKNLCVNKPANDVIEFMSTQDDGNENLDSKSSCDEHDSQKKDQAGENSIGDCKTFPCSSDTTSSAGESMEVALNTNDIIVQESTPHDNVKSADPPCTSSQSLNTAQMPVSAIKGSREKRGATPPQKLTVKWSPDVYDPVPNSVSHSVTIKKPKRQSKKTSKSKQKNGSKSSRGNKHKEKLAGRGGGG</sequence>
<gene>
    <name evidence="2" type="ORF">CTI12_AA043470</name>
</gene>
<dbReference type="OrthoDB" id="2016966at2759"/>
<feature type="region of interest" description="Disordered" evidence="1">
    <location>
        <begin position="170"/>
        <end position="203"/>
    </location>
</feature>
<proteinExistence type="predicted"/>
<evidence type="ECO:0000256" key="1">
    <source>
        <dbReference type="SAM" id="MobiDB-lite"/>
    </source>
</evidence>
<protein>
    <submittedName>
        <fullName evidence="2">Uncharacterized protein</fullName>
    </submittedName>
</protein>
<dbReference type="PANTHER" id="PTHR34952:SF2">
    <property type="entry name" value="OS05G0113500 PROTEIN"/>
    <property type="match status" value="1"/>
</dbReference>
<evidence type="ECO:0000313" key="3">
    <source>
        <dbReference type="Proteomes" id="UP000245207"/>
    </source>
</evidence>